<protein>
    <submittedName>
        <fullName evidence="1">Uncharacterized protein</fullName>
    </submittedName>
</protein>
<proteinExistence type="predicted"/>
<sequence length="567" mass="60799">DTSKSKTGALFKLVQAVDTPSVSGFLVTNDATDNSTTELAVPKGITWDLTTNGTWGTAANSATIQLQREYGNSGVWEAVVTITSAANRNIITSGTEEVDDAQYRVSVTEAGGDASEVDIQLSIRDTSHIGIVEITSVTSSTVALGTVRTTLASTDKTHRFSEGSFSNRRGWPIDVTISSEERLTFAGNISEPLTTWGSVIGDFTDFKLGTDDDDALNLTLVGSGQQNRIRWMLSKNTLVLGTVGGEHLLGASDTDEALTPTNIRARLQTTYGSENIAALIVNQAVLFVQRGGRKIREFLYSFEQDSHKADDLTVFAEHITESGIVDMAFQRTPDPMLWCVRSDGEMAIMTYERDQDVFSWARLVTHTNLAGTEADSDFESVAVIYGGAGNEDEVWVTVRRTISGVDARYVERFYQRAMPSAIADMKFLDSFITDTGGDTTIEGLLHLAGQTVQVLGDGLVQATKVVNGSGVITAATTATKYQVGVGYTATVKPMKIDLQGSGLTVTKKINRGVFNVFETIGGQVGTSTSALHDIPTGTAALFTGSKEIPLSGGYSREGDIIAQQTQP</sequence>
<name>A0A0F9D4Q6_9ZZZZ</name>
<feature type="non-terminal residue" evidence="1">
    <location>
        <position position="1"/>
    </location>
</feature>
<reference evidence="1" key="1">
    <citation type="journal article" date="2015" name="Nature">
        <title>Complex archaea that bridge the gap between prokaryotes and eukaryotes.</title>
        <authorList>
            <person name="Spang A."/>
            <person name="Saw J.H."/>
            <person name="Jorgensen S.L."/>
            <person name="Zaremba-Niedzwiedzka K."/>
            <person name="Martijn J."/>
            <person name="Lind A.E."/>
            <person name="van Eijk R."/>
            <person name="Schleper C."/>
            <person name="Guy L."/>
            <person name="Ettema T.J."/>
        </authorList>
    </citation>
    <scope>NUCLEOTIDE SEQUENCE</scope>
</reference>
<dbReference type="AlphaFoldDB" id="A0A0F9D4Q6"/>
<accession>A0A0F9D4Q6</accession>
<feature type="non-terminal residue" evidence="1">
    <location>
        <position position="567"/>
    </location>
</feature>
<gene>
    <name evidence="1" type="ORF">LCGC14_2323330</name>
</gene>
<organism evidence="1">
    <name type="scientific">marine sediment metagenome</name>
    <dbReference type="NCBI Taxonomy" id="412755"/>
    <lineage>
        <taxon>unclassified sequences</taxon>
        <taxon>metagenomes</taxon>
        <taxon>ecological metagenomes</taxon>
    </lineage>
</organism>
<comment type="caution">
    <text evidence="1">The sequence shown here is derived from an EMBL/GenBank/DDBJ whole genome shotgun (WGS) entry which is preliminary data.</text>
</comment>
<dbReference type="EMBL" id="LAZR01033241">
    <property type="protein sequence ID" value="KKL48656.1"/>
    <property type="molecule type" value="Genomic_DNA"/>
</dbReference>
<evidence type="ECO:0000313" key="1">
    <source>
        <dbReference type="EMBL" id="KKL48656.1"/>
    </source>
</evidence>